<accession>A0AAN8NE68</accession>
<dbReference type="PANTHER" id="PTHR38166">
    <property type="entry name" value="C2H2-TYPE DOMAIN-CONTAINING PROTEIN-RELATED"/>
    <property type="match status" value="1"/>
</dbReference>
<feature type="region of interest" description="Disordered" evidence="1">
    <location>
        <begin position="460"/>
        <end position="493"/>
    </location>
</feature>
<feature type="compositionally biased region" description="Polar residues" evidence="1">
    <location>
        <begin position="719"/>
        <end position="730"/>
    </location>
</feature>
<evidence type="ECO:0000256" key="1">
    <source>
        <dbReference type="SAM" id="MobiDB-lite"/>
    </source>
</evidence>
<dbReference type="EMBL" id="JAVHJM010000008">
    <property type="protein sequence ID" value="KAK6508565.1"/>
    <property type="molecule type" value="Genomic_DNA"/>
</dbReference>
<evidence type="ECO:0000313" key="3">
    <source>
        <dbReference type="Proteomes" id="UP001307849"/>
    </source>
</evidence>
<keyword evidence="3" id="KW-1185">Reference proteome</keyword>
<protein>
    <submittedName>
        <fullName evidence="2">Uncharacterized protein</fullName>
    </submittedName>
</protein>
<reference evidence="2 3" key="1">
    <citation type="submission" date="2019-10" db="EMBL/GenBank/DDBJ databases">
        <authorList>
            <person name="Palmer J.M."/>
        </authorList>
    </citation>
    <scope>NUCLEOTIDE SEQUENCE [LARGE SCALE GENOMIC DNA]</scope>
    <source>
        <strain evidence="2 3">TWF506</strain>
    </source>
</reference>
<feature type="region of interest" description="Disordered" evidence="1">
    <location>
        <begin position="1"/>
        <end position="53"/>
    </location>
</feature>
<feature type="compositionally biased region" description="Basic and acidic residues" evidence="1">
    <location>
        <begin position="588"/>
        <end position="598"/>
    </location>
</feature>
<dbReference type="Proteomes" id="UP001307849">
    <property type="component" value="Unassembled WGS sequence"/>
</dbReference>
<evidence type="ECO:0000313" key="2">
    <source>
        <dbReference type="EMBL" id="KAK6508565.1"/>
    </source>
</evidence>
<feature type="compositionally biased region" description="Basic residues" evidence="1">
    <location>
        <begin position="38"/>
        <end position="50"/>
    </location>
</feature>
<proteinExistence type="predicted"/>
<organism evidence="2 3">
    <name type="scientific">Arthrobotrys conoides</name>
    <dbReference type="NCBI Taxonomy" id="74498"/>
    <lineage>
        <taxon>Eukaryota</taxon>
        <taxon>Fungi</taxon>
        <taxon>Dikarya</taxon>
        <taxon>Ascomycota</taxon>
        <taxon>Pezizomycotina</taxon>
        <taxon>Orbiliomycetes</taxon>
        <taxon>Orbiliales</taxon>
        <taxon>Orbiliaceae</taxon>
        <taxon>Arthrobotrys</taxon>
    </lineage>
</organism>
<comment type="caution">
    <text evidence="2">The sequence shown here is derived from an EMBL/GenBank/DDBJ whole genome shotgun (WGS) entry which is preliminary data.</text>
</comment>
<feature type="region of interest" description="Disordered" evidence="1">
    <location>
        <begin position="876"/>
        <end position="895"/>
    </location>
</feature>
<feature type="compositionally biased region" description="Low complexity" evidence="1">
    <location>
        <begin position="880"/>
        <end position="895"/>
    </location>
</feature>
<dbReference type="PANTHER" id="PTHR38166:SF1">
    <property type="entry name" value="C2H2-TYPE DOMAIN-CONTAINING PROTEIN"/>
    <property type="match status" value="1"/>
</dbReference>
<gene>
    <name evidence="2" type="ORF">TWF506_010650</name>
</gene>
<sequence length="1034" mass="114338">MQTPEDSKDLSSGLNSNGGKGSPSTNDGIGFYEEKKLVRPPRRPPTKRRPSNANAMVIKESSLQQCDITVGLNRQSRFGYNTPSYSPESLENFHLDQIQNTTPSSSVYPPTIPSWKLAALSSNSIPHSFSSRLSPLSCEPSEETMEDDTLTTLSTEISGPTTGPTSQHPKLFLEDHRGIYFDSSDILTPPTSSELYSTRKSRFVSGYPIPRRDYGLKKKETYTMISKLKRRGESGHDTNPITPPESLESSGVSEIKKEDETPGLFRDIAPPEPCFPKRQNISGQGFQLLSSSIRNQHHDIGTSSVRKYEATFEETVPLESRIKEPNLDLYLPQMHTPRASSPSFSPMGDFMKASTEISSHSFNLSYRYRIPDPTLGRNLLGSSGLVSRALAKSVTYSDAEVPTYQENLPWSPFSLQPIKNWESQLHFDEGYQSLEPTLCYAREDALPAKYIDNTISKLSSDTGVEIPEPTDVTDITSEIKLPPSTEEDDSGYQEEKSVKVVVLYILIQYFLLREYHLKSKSASTTPGSRSSSSAENDSDSQFEQSDNLEDQGDNKKRCASYAEGSGSGISEIGRSQTQESHLNSQKRKRDDRDDRDKGDEDDQRSNKKRSKHVDLNSLGSRLACPYAKGKPSSHLACVLIGRQDLAGVKEHLKRNHFEKKLPPEIRACKTWDQVFRVCITDWDYRNPIPSPYLNIGYEILRPITGLPSPAAKKLPPSYETPQHQSLNSAPFGSIASPTAGPPLGGAATVPRVPSVVNQPPAIQINEGIVQAENPYFAQPFPGEPQNSMGDTPVENNPETIIQPDLTSLFDFPEDLDGWLKSRAEPHIPWPPGAEFTQAFDSVPELLLNNYGIDVNTASAELYPVLQNELGIPPTDSPYLGTAPSGTSASSVSPASNSSVYTPVSAVHSGSGISMTTAISTPSAPITEPVGNRYTLLVARKHPVAGSMEAHGPKEFEFDSYETFKLSFERWILATFIDPLFSWDTMEFLGANPEITSRLSDMNQVLMDIRMHNSRYRTTEATLLLVSKDKGKQMP</sequence>
<feature type="compositionally biased region" description="Acidic residues" evidence="1">
    <location>
        <begin position="536"/>
        <end position="551"/>
    </location>
</feature>
<feature type="compositionally biased region" description="Low complexity" evidence="1">
    <location>
        <begin position="520"/>
        <end position="535"/>
    </location>
</feature>
<feature type="region of interest" description="Disordered" evidence="1">
    <location>
        <begin position="520"/>
        <end position="614"/>
    </location>
</feature>
<feature type="region of interest" description="Disordered" evidence="1">
    <location>
        <begin position="712"/>
        <end position="746"/>
    </location>
</feature>
<name>A0AAN8NE68_9PEZI</name>
<dbReference type="AlphaFoldDB" id="A0AAN8NE68"/>
<feature type="region of interest" description="Disordered" evidence="1">
    <location>
        <begin position="230"/>
        <end position="263"/>
    </location>
</feature>